<evidence type="ECO:0000256" key="1">
    <source>
        <dbReference type="SAM" id="Phobius"/>
    </source>
</evidence>
<keyword evidence="1" id="KW-0812">Transmembrane</keyword>
<dbReference type="EMBL" id="JASJOS010000006">
    <property type="protein sequence ID" value="MDJ1481848.1"/>
    <property type="molecule type" value="Genomic_DNA"/>
</dbReference>
<name>A0AAE3U942_9BACT</name>
<comment type="caution">
    <text evidence="2">The sequence shown here is derived from an EMBL/GenBank/DDBJ whole genome shotgun (WGS) entry which is preliminary data.</text>
</comment>
<gene>
    <name evidence="2" type="ORF">QNI16_15210</name>
</gene>
<evidence type="ECO:0000313" key="3">
    <source>
        <dbReference type="Proteomes" id="UP001241110"/>
    </source>
</evidence>
<dbReference type="RefSeq" id="WP_313980189.1">
    <property type="nucleotide sequence ID" value="NZ_JASJOS010000006.1"/>
</dbReference>
<proteinExistence type="predicted"/>
<accession>A0AAE3U942</accession>
<organism evidence="2 3">
    <name type="scientific">Xanthocytophaga flava</name>
    <dbReference type="NCBI Taxonomy" id="3048013"/>
    <lineage>
        <taxon>Bacteria</taxon>
        <taxon>Pseudomonadati</taxon>
        <taxon>Bacteroidota</taxon>
        <taxon>Cytophagia</taxon>
        <taxon>Cytophagales</taxon>
        <taxon>Rhodocytophagaceae</taxon>
        <taxon>Xanthocytophaga</taxon>
    </lineage>
</organism>
<dbReference type="AlphaFoldDB" id="A0AAE3U942"/>
<protein>
    <submittedName>
        <fullName evidence="2">Uncharacterized protein</fullName>
    </submittedName>
</protein>
<feature type="transmembrane region" description="Helical" evidence="1">
    <location>
        <begin position="111"/>
        <end position="132"/>
    </location>
</feature>
<dbReference type="Proteomes" id="UP001241110">
    <property type="component" value="Unassembled WGS sequence"/>
</dbReference>
<reference evidence="2" key="1">
    <citation type="submission" date="2023-05" db="EMBL/GenBank/DDBJ databases">
        <authorList>
            <person name="Zhang X."/>
        </authorList>
    </citation>
    <scope>NUCLEOTIDE SEQUENCE</scope>
    <source>
        <strain evidence="2">YF14B1</strain>
    </source>
</reference>
<keyword evidence="1" id="KW-0472">Membrane</keyword>
<sequence length="151" mass="17182">MTQSPHSNFIDMQFVTSLESSTQTLTNDEVLEGIKAYLQAETAEVNQNGNDFHIIPQPNHFLGSFHSTVIKLITNDTEKQIALTTHPSPWIFLGFGICIWLFFIEKYSSCYLLGAMILIQCFISGYKLFTIFEGLQEVIEKKAHDKETTIQ</sequence>
<evidence type="ECO:0000313" key="2">
    <source>
        <dbReference type="EMBL" id="MDJ1481848.1"/>
    </source>
</evidence>
<feature type="transmembrane region" description="Helical" evidence="1">
    <location>
        <begin position="87"/>
        <end position="104"/>
    </location>
</feature>
<keyword evidence="1" id="KW-1133">Transmembrane helix</keyword>